<accession>A0ABY3WDN5</accession>
<dbReference type="Pfam" id="PF04480">
    <property type="entry name" value="DUF559"/>
    <property type="match status" value="1"/>
</dbReference>
<reference evidence="2 3" key="1">
    <citation type="submission" date="2022-03" db="EMBL/GenBank/DDBJ databases">
        <title>Isotopic signatures of nitrous oxide derived from detoxification processes.</title>
        <authorList>
            <person name="Behrendt U."/>
            <person name="Buchen C."/>
            <person name="Well R."/>
            <person name="Ulrich A."/>
            <person name="Rohe L."/>
            <person name="Kolb S."/>
            <person name="Schloter M."/>
            <person name="Horn M.A."/>
            <person name="Augustin J."/>
        </authorList>
    </citation>
    <scope>NUCLEOTIDE SEQUENCE [LARGE SCALE GENOMIC DNA]</scope>
    <source>
        <strain evidence="2 3">S4-C24</strain>
    </source>
</reference>
<dbReference type="Proteomes" id="UP000829069">
    <property type="component" value="Chromosome"/>
</dbReference>
<organism evidence="2 3">
    <name type="scientific">Arthrobacter sulfonylureivorans</name>
    <dbReference type="NCBI Taxonomy" id="2486855"/>
    <lineage>
        <taxon>Bacteria</taxon>
        <taxon>Bacillati</taxon>
        <taxon>Actinomycetota</taxon>
        <taxon>Actinomycetes</taxon>
        <taxon>Micrococcales</taxon>
        <taxon>Micrococcaceae</taxon>
        <taxon>Arthrobacter</taxon>
    </lineage>
</organism>
<feature type="domain" description="DUF559" evidence="1">
    <location>
        <begin position="192"/>
        <end position="271"/>
    </location>
</feature>
<dbReference type="RefSeq" id="WP_241913968.1">
    <property type="nucleotide sequence ID" value="NZ_CP093326.1"/>
</dbReference>
<evidence type="ECO:0000259" key="1">
    <source>
        <dbReference type="Pfam" id="PF04480"/>
    </source>
</evidence>
<protein>
    <submittedName>
        <fullName evidence="2">DUF559 domain-containing protein</fullName>
    </submittedName>
</protein>
<proteinExistence type="predicted"/>
<keyword evidence="3" id="KW-1185">Reference proteome</keyword>
<dbReference type="Gene3D" id="3.40.960.10">
    <property type="entry name" value="VSR Endonuclease"/>
    <property type="match status" value="1"/>
</dbReference>
<gene>
    <name evidence="2" type="ORF">MNQ99_18105</name>
</gene>
<dbReference type="InterPro" id="IPR007569">
    <property type="entry name" value="DUF559"/>
</dbReference>
<dbReference type="EMBL" id="CP093326">
    <property type="protein sequence ID" value="UNK45799.1"/>
    <property type="molecule type" value="Genomic_DNA"/>
</dbReference>
<sequence length="275" mass="30210">MGDAIAGYIERRGGTLQTSELVRCGYSRVQIQAAIKNGAITVLRQGVVGTESADAEQRVAVLANGLITCISAAQELGLWTIKDPEQLHLWTLHSRQPASTIKHRGDLVRPHRPGNYVGILDCLLHAIRCRPRLEALVIAESAVRRGAVSKAELLELLPGKRNGIRRAVVLGIGDDADSPLEIIARDLFRAVGLRVETQVPIPGLGRVDIVVEGRIIIELDGFDFHSDRAAFKKDRKRNNAGMLSGFPTLRYVYEDLVFTPQNVVAEVMTMLRRVA</sequence>
<dbReference type="InterPro" id="IPR011335">
    <property type="entry name" value="Restrct_endonuc-II-like"/>
</dbReference>
<evidence type="ECO:0000313" key="3">
    <source>
        <dbReference type="Proteomes" id="UP000829069"/>
    </source>
</evidence>
<name>A0ABY3WDN5_9MICC</name>
<dbReference type="SUPFAM" id="SSF52980">
    <property type="entry name" value="Restriction endonuclease-like"/>
    <property type="match status" value="1"/>
</dbReference>
<evidence type="ECO:0000313" key="2">
    <source>
        <dbReference type="EMBL" id="UNK45799.1"/>
    </source>
</evidence>